<keyword evidence="6 8" id="KW-0030">Aminoacyl-tRNA synthetase</keyword>
<feature type="binding site" evidence="9">
    <location>
        <begin position="280"/>
        <end position="281"/>
    </location>
    <ligand>
        <name>L-histidine</name>
        <dbReference type="ChEBI" id="CHEBI:57595"/>
    </ligand>
</feature>
<name>H3NNR5_9FIRM</name>
<comment type="subcellular location">
    <subcellularLocation>
        <location evidence="8">Cytoplasm</location>
    </subcellularLocation>
</comment>
<keyword evidence="5 8" id="KW-0648">Protein biosynthesis</keyword>
<evidence type="ECO:0000313" key="12">
    <source>
        <dbReference type="Proteomes" id="UP000004191"/>
    </source>
</evidence>
<dbReference type="EMBL" id="AGEI01000021">
    <property type="protein sequence ID" value="EHR34040.1"/>
    <property type="molecule type" value="Genomic_DNA"/>
</dbReference>
<dbReference type="InterPro" id="IPR004154">
    <property type="entry name" value="Anticodon-bd"/>
</dbReference>
<dbReference type="Gene3D" id="3.30.930.10">
    <property type="entry name" value="Bira Bifunctional Protein, Domain 2"/>
    <property type="match status" value="1"/>
</dbReference>
<feature type="domain" description="Aminoacyl-transfer RNA synthetases class-II family profile" evidence="10">
    <location>
        <begin position="26"/>
        <end position="353"/>
    </location>
</feature>
<dbReference type="PATRIC" id="fig|883114.3.peg.966"/>
<protein>
    <recommendedName>
        <fullName evidence="8">Histidine--tRNA ligase</fullName>
        <ecNumber evidence="8">6.1.1.21</ecNumber>
    </recommendedName>
    <alternativeName>
        <fullName evidence="8">Histidyl-tRNA synthetase</fullName>
        <shortName evidence="8">HisRS</shortName>
    </alternativeName>
</protein>
<evidence type="ECO:0000256" key="9">
    <source>
        <dbReference type="PIRSR" id="PIRSR001549-1"/>
    </source>
</evidence>
<keyword evidence="12" id="KW-1185">Reference proteome</keyword>
<evidence type="ECO:0000256" key="2">
    <source>
        <dbReference type="ARBA" id="ARBA00022490"/>
    </source>
</evidence>
<evidence type="ECO:0000256" key="1">
    <source>
        <dbReference type="ARBA" id="ARBA00008226"/>
    </source>
</evidence>
<dbReference type="CDD" id="cd00773">
    <property type="entry name" value="HisRS-like_core"/>
    <property type="match status" value="1"/>
</dbReference>
<dbReference type="GeneID" id="96998967"/>
<dbReference type="SUPFAM" id="SSF55681">
    <property type="entry name" value="Class II aaRS and biotin synthetases"/>
    <property type="match status" value="1"/>
</dbReference>
<dbReference type="GO" id="GO:0006427">
    <property type="term" value="P:histidyl-tRNA aminoacylation"/>
    <property type="evidence" value="ECO:0007669"/>
    <property type="project" value="UniProtKB-UniRule"/>
</dbReference>
<dbReference type="PIRSF" id="PIRSF001549">
    <property type="entry name" value="His-tRNA_synth"/>
    <property type="match status" value="1"/>
</dbReference>
<evidence type="ECO:0000313" key="11">
    <source>
        <dbReference type="EMBL" id="EHR34040.1"/>
    </source>
</evidence>
<evidence type="ECO:0000259" key="10">
    <source>
        <dbReference type="PROSITE" id="PS50862"/>
    </source>
</evidence>
<dbReference type="Gene3D" id="3.40.50.800">
    <property type="entry name" value="Anticodon-binding domain"/>
    <property type="match status" value="1"/>
</dbReference>
<dbReference type="GO" id="GO:0140096">
    <property type="term" value="F:catalytic activity, acting on a protein"/>
    <property type="evidence" value="ECO:0007669"/>
    <property type="project" value="UniProtKB-ARBA"/>
</dbReference>
<evidence type="ECO:0000256" key="4">
    <source>
        <dbReference type="ARBA" id="ARBA00022840"/>
    </source>
</evidence>
<keyword evidence="4 8" id="KW-0067">ATP-binding</keyword>
<dbReference type="InterPro" id="IPR041715">
    <property type="entry name" value="HisRS-like_core"/>
</dbReference>
<sequence length="437" mass="50426">MSIINPSILPGFMELLPEEQKQFDTIKNIIESNFQKYGFVNIDTPLIEKEEILLSKGGGETTKQIYKIDKESTPQALRFDLTVSLARYVSMYAHNLSFPFRRYQIGKVYRGERNQKGRYREFYQCDIDIIGNEKLSIINDGEIPSVIYNIFKDLGYEELILFRINNRKLLSGFLESISVSDFESVLRTIDKLEKIGKENTKNELLKLNIVEDKIEEIFNFIENKETNLETIEFLNGLEINNDKFIEGRAELIELFNYMKKFAIPEDAIKIDLTITRGLDYYTGTVIETFLKGYESIGSVCSGGRYEDLANNFTKKKYPGIGLSIGLTRLYYQLNEAGLIRLEKEENNNILVLPMDETVLDYSIEIVNYLRENNIKSQIYLEQGKAKKKFNYADKIGVKTALIIGEQEKNNKTISVKDFNNGNQVEIELNKLLEYIGG</sequence>
<dbReference type="InterPro" id="IPR036621">
    <property type="entry name" value="Anticodon-bd_dom_sf"/>
</dbReference>
<dbReference type="EC" id="6.1.1.21" evidence="8"/>
<evidence type="ECO:0000256" key="7">
    <source>
        <dbReference type="ARBA" id="ARBA00047639"/>
    </source>
</evidence>
<dbReference type="PROSITE" id="PS50862">
    <property type="entry name" value="AA_TRNA_LIGASE_II"/>
    <property type="match status" value="1"/>
</dbReference>
<dbReference type="InterPro" id="IPR045864">
    <property type="entry name" value="aa-tRNA-synth_II/BPL/LPL"/>
</dbReference>
<dbReference type="InterPro" id="IPR004516">
    <property type="entry name" value="HisRS/HisZ"/>
</dbReference>
<dbReference type="AlphaFoldDB" id="H3NNR5"/>
<proteinExistence type="inferred from homology"/>
<evidence type="ECO:0000256" key="3">
    <source>
        <dbReference type="ARBA" id="ARBA00022741"/>
    </source>
</evidence>
<keyword evidence="8 11" id="KW-0436">Ligase</keyword>
<dbReference type="STRING" id="883114.HMPREF9709_00976"/>
<dbReference type="PANTHER" id="PTHR11476">
    <property type="entry name" value="HISTIDYL-TRNA SYNTHETASE"/>
    <property type="match status" value="1"/>
</dbReference>
<evidence type="ECO:0000256" key="8">
    <source>
        <dbReference type="HAMAP-Rule" id="MF_00127"/>
    </source>
</evidence>
<gene>
    <name evidence="8" type="primary">hisS</name>
    <name evidence="11" type="ORF">HMPREF9709_00976</name>
</gene>
<dbReference type="Proteomes" id="UP000004191">
    <property type="component" value="Unassembled WGS sequence"/>
</dbReference>
<dbReference type="InterPro" id="IPR015807">
    <property type="entry name" value="His-tRNA-ligase"/>
</dbReference>
<comment type="catalytic activity">
    <reaction evidence="7 8">
        <text>tRNA(His) + L-histidine + ATP = L-histidyl-tRNA(His) + AMP + diphosphate + H(+)</text>
        <dbReference type="Rhea" id="RHEA:17313"/>
        <dbReference type="Rhea" id="RHEA-COMP:9665"/>
        <dbReference type="Rhea" id="RHEA-COMP:9689"/>
        <dbReference type="ChEBI" id="CHEBI:15378"/>
        <dbReference type="ChEBI" id="CHEBI:30616"/>
        <dbReference type="ChEBI" id="CHEBI:33019"/>
        <dbReference type="ChEBI" id="CHEBI:57595"/>
        <dbReference type="ChEBI" id="CHEBI:78442"/>
        <dbReference type="ChEBI" id="CHEBI:78527"/>
        <dbReference type="ChEBI" id="CHEBI:456215"/>
        <dbReference type="EC" id="6.1.1.21"/>
    </reaction>
</comment>
<comment type="caution">
    <text evidence="11">The sequence shown here is derived from an EMBL/GenBank/DDBJ whole genome shotgun (WGS) entry which is preliminary data.</text>
</comment>
<organism evidence="11 12">
    <name type="scientific">Helcococcus kunzii ATCC 51366</name>
    <dbReference type="NCBI Taxonomy" id="883114"/>
    <lineage>
        <taxon>Bacteria</taxon>
        <taxon>Bacillati</taxon>
        <taxon>Bacillota</taxon>
        <taxon>Tissierellia</taxon>
        <taxon>Tissierellales</taxon>
        <taxon>Peptoniphilaceae</taxon>
        <taxon>Helcococcus</taxon>
    </lineage>
</organism>
<feature type="binding site" evidence="9">
    <location>
        <position position="110"/>
    </location>
    <ligand>
        <name>L-histidine</name>
        <dbReference type="ChEBI" id="CHEBI:57595"/>
    </ligand>
</feature>
<dbReference type="SUPFAM" id="SSF52954">
    <property type="entry name" value="Class II aaRS ABD-related"/>
    <property type="match status" value="1"/>
</dbReference>
<feature type="binding site" evidence="9">
    <location>
        <position position="128"/>
    </location>
    <ligand>
        <name>L-histidine</name>
        <dbReference type="ChEBI" id="CHEBI:57595"/>
    </ligand>
</feature>
<keyword evidence="3 8" id="KW-0547">Nucleotide-binding</keyword>
<feature type="binding site" evidence="9">
    <location>
        <position position="276"/>
    </location>
    <ligand>
        <name>L-histidine</name>
        <dbReference type="ChEBI" id="CHEBI:57595"/>
    </ligand>
</feature>
<dbReference type="InterPro" id="IPR006195">
    <property type="entry name" value="aa-tRNA-synth_II"/>
</dbReference>
<keyword evidence="2 8" id="KW-0963">Cytoplasm</keyword>
<dbReference type="OrthoDB" id="9800814at2"/>
<evidence type="ECO:0000256" key="6">
    <source>
        <dbReference type="ARBA" id="ARBA00023146"/>
    </source>
</evidence>
<dbReference type="GO" id="GO:0016740">
    <property type="term" value="F:transferase activity"/>
    <property type="evidence" value="ECO:0007669"/>
    <property type="project" value="UniProtKB-ARBA"/>
</dbReference>
<dbReference type="Pfam" id="PF13393">
    <property type="entry name" value="tRNA-synt_His"/>
    <property type="match status" value="1"/>
</dbReference>
<dbReference type="GO" id="GO:0004821">
    <property type="term" value="F:histidine-tRNA ligase activity"/>
    <property type="evidence" value="ECO:0007669"/>
    <property type="project" value="UniProtKB-UniRule"/>
</dbReference>
<dbReference type="RefSeq" id="WP_005398440.1">
    <property type="nucleotide sequence ID" value="NZ_JH601088.1"/>
</dbReference>
<feature type="binding site" evidence="9">
    <location>
        <position position="124"/>
    </location>
    <ligand>
        <name>L-histidine</name>
        <dbReference type="ChEBI" id="CHEBI:57595"/>
    </ligand>
</feature>
<dbReference type="HAMAP" id="MF_00127">
    <property type="entry name" value="His_tRNA_synth"/>
    <property type="match status" value="1"/>
</dbReference>
<comment type="similarity">
    <text evidence="1 8">Belongs to the class-II aminoacyl-tRNA synthetase family.</text>
</comment>
<dbReference type="GO" id="GO:0005524">
    <property type="term" value="F:ATP binding"/>
    <property type="evidence" value="ECO:0007669"/>
    <property type="project" value="UniProtKB-UniRule"/>
</dbReference>
<dbReference type="PANTHER" id="PTHR11476:SF7">
    <property type="entry name" value="HISTIDINE--TRNA LIGASE"/>
    <property type="match status" value="1"/>
</dbReference>
<feature type="binding site" evidence="9">
    <location>
        <begin position="80"/>
        <end position="82"/>
    </location>
    <ligand>
        <name>L-histidine</name>
        <dbReference type="ChEBI" id="CHEBI:57595"/>
    </ligand>
</feature>
<accession>H3NNR5</accession>
<dbReference type="NCBIfam" id="TIGR00442">
    <property type="entry name" value="hisS"/>
    <property type="match status" value="1"/>
</dbReference>
<dbReference type="HOGENOM" id="CLU_025113_3_0_9"/>
<reference evidence="11 12" key="1">
    <citation type="submission" date="2012-01" db="EMBL/GenBank/DDBJ databases">
        <title>The Genome Sequence of Helcococcus kunzii ATCC 51366.</title>
        <authorList>
            <consortium name="The Broad Institute Genome Sequencing Platform"/>
            <person name="Earl A."/>
            <person name="Ward D."/>
            <person name="Feldgarden M."/>
            <person name="Gevers D."/>
            <person name="Huys G."/>
            <person name="Young S.K."/>
            <person name="Zeng Q."/>
            <person name="Gargeya S."/>
            <person name="Fitzgerald M."/>
            <person name="Haas B."/>
            <person name="Abouelleil A."/>
            <person name="Alvarado L."/>
            <person name="Arachchi H.M."/>
            <person name="Berlin A."/>
            <person name="Chapman S.B."/>
            <person name="Gearin G."/>
            <person name="Goldberg J."/>
            <person name="Griggs A."/>
            <person name="Gujja S."/>
            <person name="Hansen M."/>
            <person name="Heiman D."/>
            <person name="Howarth C."/>
            <person name="Larimer J."/>
            <person name="Lui A."/>
            <person name="MacDonald P.J.P."/>
            <person name="McCowen C."/>
            <person name="Montmayeur A."/>
            <person name="Murphy C."/>
            <person name="Neiman D."/>
            <person name="Pearson M."/>
            <person name="Priest M."/>
            <person name="Roberts A."/>
            <person name="Saif S."/>
            <person name="Shea T."/>
            <person name="Sisk P."/>
            <person name="Stolte C."/>
            <person name="Sykes S."/>
            <person name="Wortman J."/>
            <person name="Nusbaum C."/>
            <person name="Birren B."/>
        </authorList>
    </citation>
    <scope>NUCLEOTIDE SEQUENCE [LARGE SCALE GENOMIC DNA]</scope>
    <source>
        <strain evidence="11 12">ATCC 51366</strain>
    </source>
</reference>
<dbReference type="eggNOG" id="COG0124">
    <property type="taxonomic scope" value="Bacteria"/>
</dbReference>
<dbReference type="GO" id="GO:0005737">
    <property type="term" value="C:cytoplasm"/>
    <property type="evidence" value="ECO:0007669"/>
    <property type="project" value="UniProtKB-SubCell"/>
</dbReference>
<evidence type="ECO:0000256" key="5">
    <source>
        <dbReference type="ARBA" id="ARBA00022917"/>
    </source>
</evidence>
<comment type="subunit">
    <text evidence="8">Homodimer.</text>
</comment>
<dbReference type="Pfam" id="PF03129">
    <property type="entry name" value="HGTP_anticodon"/>
    <property type="match status" value="1"/>
</dbReference>